<dbReference type="AlphaFoldDB" id="A0A5U0RA88"/>
<dbReference type="EMBL" id="AAGISO010000046">
    <property type="protein sequence ID" value="EBO5051132.1"/>
    <property type="molecule type" value="Genomic_DNA"/>
</dbReference>
<dbReference type="PROSITE" id="PS51257">
    <property type="entry name" value="PROKAR_LIPOPROTEIN"/>
    <property type="match status" value="1"/>
</dbReference>
<proteinExistence type="predicted"/>
<name>A0A5U0RA88_SALER</name>
<gene>
    <name evidence="1" type="ORF">DPG31_22920</name>
</gene>
<reference evidence="1" key="1">
    <citation type="submission" date="2018-06" db="EMBL/GenBank/DDBJ databases">
        <authorList>
            <consortium name="PulseNet: The National Subtyping Network for Foodborne Disease Surveillance"/>
            <person name="Tarr C.L."/>
            <person name="Trees E."/>
            <person name="Katz L.S."/>
            <person name="Carleton-Romer H.A."/>
            <person name="Stroika S."/>
            <person name="Kucerova Z."/>
            <person name="Roache K.F."/>
            <person name="Sabol A.L."/>
            <person name="Besser J."/>
            <person name="Gerner-Smidt P."/>
        </authorList>
    </citation>
    <scope>NUCLEOTIDE SEQUENCE</scope>
    <source>
        <strain evidence="1">PNUSAS043452</strain>
    </source>
</reference>
<comment type="caution">
    <text evidence="1">The sequence shown here is derived from an EMBL/GenBank/DDBJ whole genome shotgun (WGS) entry which is preliminary data.</text>
</comment>
<dbReference type="RefSeq" id="WP_105629639.1">
    <property type="nucleotide sequence ID" value="NZ_JASBEQ010000015.1"/>
</dbReference>
<evidence type="ECO:0000313" key="1">
    <source>
        <dbReference type="EMBL" id="EBO5051132.1"/>
    </source>
</evidence>
<evidence type="ECO:0008006" key="2">
    <source>
        <dbReference type="Google" id="ProtNLM"/>
    </source>
</evidence>
<accession>A0A5U0RA88</accession>
<sequence length="179" mass="19121">MKTIVIATVTAAALLTGCAGVPTDSASLRESAAQPFRAVASALRGSDTITARQGDVTVKWRQAEQVVEAWRGEDSTRYTDAAFELRPLNKPGAKSSVERVALDDLHGQPKVVAALGLRTIGQHKVGGQECGQNCVYLFPGVEYQLRVTMFRNGAPKVSVPVGVVTVDDDGVTVRQQQRS</sequence>
<protein>
    <recommendedName>
        <fullName evidence="2">Lipoprotein</fullName>
    </recommendedName>
</protein>
<organism evidence="1">
    <name type="scientific">Salmonella enterica</name>
    <name type="common">Salmonella choleraesuis</name>
    <dbReference type="NCBI Taxonomy" id="28901"/>
    <lineage>
        <taxon>Bacteria</taxon>
        <taxon>Pseudomonadati</taxon>
        <taxon>Pseudomonadota</taxon>
        <taxon>Gammaproteobacteria</taxon>
        <taxon>Enterobacterales</taxon>
        <taxon>Enterobacteriaceae</taxon>
        <taxon>Salmonella</taxon>
    </lineage>
</organism>